<keyword evidence="8 14" id="KW-0067">ATP-binding</keyword>
<feature type="region of interest" description="Disordered" evidence="15">
    <location>
        <begin position="1"/>
        <end position="30"/>
    </location>
</feature>
<dbReference type="InterPro" id="IPR036412">
    <property type="entry name" value="HAD-like_sf"/>
</dbReference>
<feature type="domain" description="Cation-transporting P-type ATPase C-terminal" evidence="17">
    <location>
        <begin position="883"/>
        <end position="1052"/>
    </location>
</feature>
<keyword evidence="12 14" id="KW-0406">Ion transport</keyword>
<dbReference type="OrthoDB" id="3352408at2759"/>
<dbReference type="EMBL" id="KZ613473">
    <property type="protein sequence ID" value="PMD24312.1"/>
    <property type="molecule type" value="Genomic_DNA"/>
</dbReference>
<evidence type="ECO:0000259" key="18">
    <source>
        <dbReference type="Pfam" id="PF00690"/>
    </source>
</evidence>
<dbReference type="InterPro" id="IPR023299">
    <property type="entry name" value="ATPase_P-typ_cyto_dom_N"/>
</dbReference>
<keyword evidence="4 14" id="KW-0812">Transmembrane</keyword>
<dbReference type="InterPro" id="IPR044492">
    <property type="entry name" value="P_typ_ATPase_HD_dom"/>
</dbReference>
<dbReference type="GO" id="GO:0012505">
    <property type="term" value="C:endomembrane system"/>
    <property type="evidence" value="ECO:0007669"/>
    <property type="project" value="UniProtKB-SubCell"/>
</dbReference>
<evidence type="ECO:0000259" key="17">
    <source>
        <dbReference type="Pfam" id="PF00689"/>
    </source>
</evidence>
<dbReference type="InterPro" id="IPR004014">
    <property type="entry name" value="ATPase_P-typ_cation-transptr_N"/>
</dbReference>
<comment type="caution">
    <text evidence="14">Lacks conserved residue(s) required for the propagation of feature annotation.</text>
</comment>
<gene>
    <name evidence="19" type="ORF">NA56DRAFT_595742</name>
</gene>
<dbReference type="Gene3D" id="2.70.150.10">
    <property type="entry name" value="Calcium-transporting ATPase, cytoplasmic transduction domain A"/>
    <property type="match status" value="1"/>
</dbReference>
<dbReference type="Gene3D" id="3.40.50.1000">
    <property type="entry name" value="HAD superfamily/HAD-like"/>
    <property type="match status" value="1"/>
</dbReference>
<dbReference type="PRINTS" id="PR00121">
    <property type="entry name" value="NAKATPASE"/>
</dbReference>
<dbReference type="GO" id="GO:0046872">
    <property type="term" value="F:metal ion binding"/>
    <property type="evidence" value="ECO:0007669"/>
    <property type="project" value="UniProtKB-KW"/>
</dbReference>
<accession>A0A2J6QDG9</accession>
<dbReference type="Pfam" id="PF00689">
    <property type="entry name" value="Cation_ATPase_C"/>
    <property type="match status" value="1"/>
</dbReference>
<feature type="transmembrane region" description="Helical" evidence="14">
    <location>
        <begin position="926"/>
        <end position="952"/>
    </location>
</feature>
<dbReference type="GO" id="GO:0016887">
    <property type="term" value="F:ATP hydrolysis activity"/>
    <property type="evidence" value="ECO:0007669"/>
    <property type="project" value="InterPro"/>
</dbReference>
<evidence type="ECO:0000256" key="4">
    <source>
        <dbReference type="ARBA" id="ARBA00022692"/>
    </source>
</evidence>
<evidence type="ECO:0000256" key="14">
    <source>
        <dbReference type="RuleBase" id="RU361146"/>
    </source>
</evidence>
<dbReference type="NCBIfam" id="TIGR01517">
    <property type="entry name" value="ATPase-IIB_Ca"/>
    <property type="match status" value="1"/>
</dbReference>
<keyword evidence="6 14" id="KW-0547">Nucleotide-binding</keyword>
<dbReference type="EC" id="7.2.2.10" evidence="14"/>
<evidence type="ECO:0000256" key="10">
    <source>
        <dbReference type="ARBA" id="ARBA00022967"/>
    </source>
</evidence>
<keyword evidence="13 14" id="KW-0472">Membrane</keyword>
<feature type="transmembrane region" description="Helical" evidence="14">
    <location>
        <begin position="964"/>
        <end position="981"/>
    </location>
</feature>
<dbReference type="InterPro" id="IPR001757">
    <property type="entry name" value="P_typ_ATPase"/>
</dbReference>
<evidence type="ECO:0000256" key="7">
    <source>
        <dbReference type="ARBA" id="ARBA00022837"/>
    </source>
</evidence>
<dbReference type="STRING" id="1745343.A0A2J6QDG9"/>
<dbReference type="PRINTS" id="PR00119">
    <property type="entry name" value="CATATPASE"/>
</dbReference>
<dbReference type="SFLD" id="SFLDS00003">
    <property type="entry name" value="Haloacid_Dehalogenase"/>
    <property type="match status" value="1"/>
</dbReference>
<dbReference type="InterPro" id="IPR006408">
    <property type="entry name" value="P-type_ATPase_IIB"/>
</dbReference>
<keyword evidence="2 14" id="KW-0813">Transport</keyword>
<comment type="subcellular location">
    <subcellularLocation>
        <location evidence="1">Endomembrane system</location>
        <topology evidence="1">Multi-pass membrane protein</topology>
    </subcellularLocation>
    <subcellularLocation>
        <location evidence="14">Membrane</location>
        <topology evidence="14">Multi-pass membrane protein</topology>
    </subcellularLocation>
</comment>
<dbReference type="Pfam" id="PF13246">
    <property type="entry name" value="Cation_ATPase"/>
    <property type="match status" value="1"/>
</dbReference>
<dbReference type="SUPFAM" id="SSF81653">
    <property type="entry name" value="Calcium ATPase, transduction domain A"/>
    <property type="match status" value="1"/>
</dbReference>
<feature type="domain" description="Cation-transporting P-type ATPase N-terminal" evidence="18">
    <location>
        <begin position="135"/>
        <end position="177"/>
    </location>
</feature>
<evidence type="ECO:0000259" key="16">
    <source>
        <dbReference type="Pfam" id="PF00122"/>
    </source>
</evidence>
<comment type="similarity">
    <text evidence="14">Belongs to the cation transport ATPase (P-type) (TC 3.A.3) family.</text>
</comment>
<dbReference type="PANTHER" id="PTHR24093">
    <property type="entry name" value="CATION TRANSPORTING ATPASE"/>
    <property type="match status" value="1"/>
</dbReference>
<evidence type="ECO:0000256" key="9">
    <source>
        <dbReference type="ARBA" id="ARBA00022842"/>
    </source>
</evidence>
<keyword evidence="9" id="KW-0460">Magnesium</keyword>
<name>A0A2J6QDG9_9HELO</name>
<proteinExistence type="inferred from homology"/>
<dbReference type="SUPFAM" id="SSF56784">
    <property type="entry name" value="HAD-like"/>
    <property type="match status" value="1"/>
</dbReference>
<reference evidence="19 20" key="1">
    <citation type="submission" date="2016-05" db="EMBL/GenBank/DDBJ databases">
        <title>A degradative enzymes factory behind the ericoid mycorrhizal symbiosis.</title>
        <authorList>
            <consortium name="DOE Joint Genome Institute"/>
            <person name="Martino E."/>
            <person name="Morin E."/>
            <person name="Grelet G."/>
            <person name="Kuo A."/>
            <person name="Kohler A."/>
            <person name="Daghino S."/>
            <person name="Barry K."/>
            <person name="Choi C."/>
            <person name="Cichocki N."/>
            <person name="Clum A."/>
            <person name="Copeland A."/>
            <person name="Hainaut M."/>
            <person name="Haridas S."/>
            <person name="Labutti K."/>
            <person name="Lindquist E."/>
            <person name="Lipzen A."/>
            <person name="Khouja H.-R."/>
            <person name="Murat C."/>
            <person name="Ohm R."/>
            <person name="Olson A."/>
            <person name="Spatafora J."/>
            <person name="Veneault-Fourrey C."/>
            <person name="Henrissat B."/>
            <person name="Grigoriev I."/>
            <person name="Martin F."/>
            <person name="Perotto S."/>
        </authorList>
    </citation>
    <scope>NUCLEOTIDE SEQUENCE [LARGE SCALE GENOMIC DNA]</scope>
    <source>
        <strain evidence="19 20">UAMH 7357</strain>
    </source>
</reference>
<dbReference type="NCBIfam" id="TIGR01494">
    <property type="entry name" value="ATPase_P-type"/>
    <property type="match status" value="2"/>
</dbReference>
<dbReference type="GO" id="GO:0005524">
    <property type="term" value="F:ATP binding"/>
    <property type="evidence" value="ECO:0007669"/>
    <property type="project" value="UniProtKB-KW"/>
</dbReference>
<dbReference type="SFLD" id="SFLDF00027">
    <property type="entry name" value="p-type_atpase"/>
    <property type="match status" value="1"/>
</dbReference>
<dbReference type="AlphaFoldDB" id="A0A2J6QDG9"/>
<feature type="compositionally biased region" description="Polar residues" evidence="15">
    <location>
        <begin position="1"/>
        <end position="19"/>
    </location>
</feature>
<evidence type="ECO:0000256" key="11">
    <source>
        <dbReference type="ARBA" id="ARBA00022989"/>
    </source>
</evidence>
<dbReference type="InterPro" id="IPR018303">
    <property type="entry name" value="ATPase_P-typ_P_site"/>
</dbReference>
<dbReference type="GO" id="GO:0006874">
    <property type="term" value="P:intracellular calcium ion homeostasis"/>
    <property type="evidence" value="ECO:0007669"/>
    <property type="project" value="TreeGrafter"/>
</dbReference>
<dbReference type="InterPro" id="IPR023214">
    <property type="entry name" value="HAD_sf"/>
</dbReference>
<keyword evidence="20" id="KW-1185">Reference proteome</keyword>
<dbReference type="Gene3D" id="3.40.1110.10">
    <property type="entry name" value="Calcium-transporting ATPase, cytoplasmic domain N"/>
    <property type="match status" value="1"/>
</dbReference>
<dbReference type="Pfam" id="PF00690">
    <property type="entry name" value="Cation_ATPase_N"/>
    <property type="match status" value="1"/>
</dbReference>
<dbReference type="SUPFAM" id="SSF81660">
    <property type="entry name" value="Metal cation-transporting ATPase, ATP-binding domain N"/>
    <property type="match status" value="1"/>
</dbReference>
<dbReference type="InterPro" id="IPR008250">
    <property type="entry name" value="ATPase_P-typ_transduc_dom_A_sf"/>
</dbReference>
<feature type="domain" description="P-type ATPase A" evidence="16">
    <location>
        <begin position="235"/>
        <end position="357"/>
    </location>
</feature>
<dbReference type="GO" id="GO:0005388">
    <property type="term" value="F:P-type calcium transporter activity"/>
    <property type="evidence" value="ECO:0007669"/>
    <property type="project" value="UniProtKB-EC"/>
</dbReference>
<sequence>MDESASPNSTWSIDHTNTTASSASASKEKNRNAFKFTPEDLSTLHDPKNPTAFLRLGGVEGLVTGLRSNRITGIGEHNNTTIVSSPPLPREPSDSLSTIREAEEGLSGFRKRLPLQVTTTRLGRSRVPCDTAFLDKRREVFFDNRLPTKKELTLLKRAWLAYNDPVLFLLTVAAAVSLAIGLYQTFTIPRTPDNPPIQWVEGVAILIAITIIVLVSTINDWVKSREFKKLNEKQLERDAKVIRFGESTLLAGSDILVGDVVIIEPGNVIPADGILLNGYNVMCDESSATGESGLVHKTPGDEVFRELNEASEEDVRSSLPRLDPFLLSGTKVLEGVGTFLVTATGLNSTYGKILAQVSESDGAEETPLQSRLTVLAKYISWAGGVVSILFFFALFIRFLAELPRDHASATDKGKNFVDIVIIALTVLVIAVPEGLPLAVTLSLAFATTRMLKDHNLVRQLKACEVMGNATSVCSDKTGTLTQNKMTVVAGMVGSEANFSDNVGASTTTSTEKLSSTEVVNSLSPSTWKILLQSIALNTTAFDSKDGSSFVGSNTESALLGFAKDHLNMGAVSEERSKEKIVQVVPFNGAYKCMATVIALKDSPGLHRVLIKGAAEVLLSKCTRIIQNPGSDSSDIMDLGSEDKERLAEAIKSYASRPLRTISLVYRDLQLPTSDIEEKTKFSLDYLLDDLIFIGVMGIQDPLRPEVWQSVKDCEMAGVTIRMVTGDNLLTANAIARECGILQEGDYSYEGADFRALSEAEKLDAIPQLRVLARSTPEDKRILVILLKKLGEIVAVTGDGTNDAAAMSAADVSFAMGATGTDVARQASSIILLTDNFASIVKAIMWGRAVNDAVKKFLQFQIAITVTSVALVFVSGISNSNEESVLTPVQLMWINLFQDTLAALALATDPPTRRVLDRKPEPRMAPLITVTMWKTIIVQSIYQTAVTLVLYFAGSHIFSYSTEEISTLVFNTYVWMQIFNMYNCRQYDDTFNIFEGVFRNWLFMSVSSLMIGLQIMIIFVGGQAFNVVPLTGPQWAISLVLGLLTVAVGALTRCIPNWSFSWPLYH</sequence>
<keyword evidence="3 14" id="KW-0109">Calcium transport</keyword>
<evidence type="ECO:0000256" key="5">
    <source>
        <dbReference type="ARBA" id="ARBA00022723"/>
    </source>
</evidence>
<dbReference type="InterPro" id="IPR023298">
    <property type="entry name" value="ATPase_P-typ_TM_dom_sf"/>
</dbReference>
<evidence type="ECO:0000256" key="6">
    <source>
        <dbReference type="ARBA" id="ARBA00022741"/>
    </source>
</evidence>
<evidence type="ECO:0000256" key="2">
    <source>
        <dbReference type="ARBA" id="ARBA00022448"/>
    </source>
</evidence>
<comment type="function">
    <text evidence="14">Catalyzes the hydrolysis of ATP coupled with the transport of calcium.</text>
</comment>
<evidence type="ECO:0000256" key="3">
    <source>
        <dbReference type="ARBA" id="ARBA00022568"/>
    </source>
</evidence>
<dbReference type="Proteomes" id="UP000235672">
    <property type="component" value="Unassembled WGS sequence"/>
</dbReference>
<evidence type="ECO:0000256" key="15">
    <source>
        <dbReference type="SAM" id="MobiDB-lite"/>
    </source>
</evidence>
<keyword evidence="7 14" id="KW-0106">Calcium</keyword>
<dbReference type="Gene3D" id="1.20.1110.10">
    <property type="entry name" value="Calcium-transporting ATPase, transmembrane domain"/>
    <property type="match status" value="1"/>
</dbReference>
<evidence type="ECO:0000313" key="19">
    <source>
        <dbReference type="EMBL" id="PMD24312.1"/>
    </source>
</evidence>
<evidence type="ECO:0000256" key="8">
    <source>
        <dbReference type="ARBA" id="ARBA00022840"/>
    </source>
</evidence>
<feature type="transmembrane region" description="Helical" evidence="14">
    <location>
        <begin position="378"/>
        <end position="399"/>
    </location>
</feature>
<keyword evidence="11 14" id="KW-1133">Transmembrane helix</keyword>
<protein>
    <recommendedName>
        <fullName evidence="14">Calcium-transporting ATPase</fullName>
        <ecNumber evidence="14">7.2.2.10</ecNumber>
    </recommendedName>
</protein>
<evidence type="ECO:0000313" key="20">
    <source>
        <dbReference type="Proteomes" id="UP000235672"/>
    </source>
</evidence>
<dbReference type="InterPro" id="IPR059000">
    <property type="entry name" value="ATPase_P-type_domA"/>
</dbReference>
<dbReference type="GO" id="GO:0005886">
    <property type="term" value="C:plasma membrane"/>
    <property type="evidence" value="ECO:0007669"/>
    <property type="project" value="TreeGrafter"/>
</dbReference>
<dbReference type="InterPro" id="IPR006068">
    <property type="entry name" value="ATPase_P-typ_cation-transptr_C"/>
</dbReference>
<organism evidence="19 20">
    <name type="scientific">Hyaloscypha hepaticicola</name>
    <dbReference type="NCBI Taxonomy" id="2082293"/>
    <lineage>
        <taxon>Eukaryota</taxon>
        <taxon>Fungi</taxon>
        <taxon>Dikarya</taxon>
        <taxon>Ascomycota</taxon>
        <taxon>Pezizomycotina</taxon>
        <taxon>Leotiomycetes</taxon>
        <taxon>Helotiales</taxon>
        <taxon>Hyaloscyphaceae</taxon>
        <taxon>Hyaloscypha</taxon>
    </lineage>
</organism>
<evidence type="ECO:0000256" key="12">
    <source>
        <dbReference type="ARBA" id="ARBA00023065"/>
    </source>
</evidence>
<feature type="transmembrane region" description="Helical" evidence="14">
    <location>
        <begin position="419"/>
        <end position="446"/>
    </location>
</feature>
<dbReference type="PANTHER" id="PTHR24093:SF369">
    <property type="entry name" value="CALCIUM-TRANSPORTING ATPASE"/>
    <property type="match status" value="1"/>
</dbReference>
<keyword evidence="10" id="KW-1278">Translocase</keyword>
<dbReference type="FunFam" id="2.70.150.10:FF:000028">
    <property type="entry name" value="Calcium-transporting ATPase"/>
    <property type="match status" value="1"/>
</dbReference>
<dbReference type="SFLD" id="SFLDG00002">
    <property type="entry name" value="C1.7:_P-type_atpase_like"/>
    <property type="match status" value="1"/>
</dbReference>
<comment type="catalytic activity">
    <reaction evidence="14">
        <text>Ca(2+)(in) + ATP + H2O = Ca(2+)(out) + ADP + phosphate + H(+)</text>
        <dbReference type="Rhea" id="RHEA:18105"/>
        <dbReference type="ChEBI" id="CHEBI:15377"/>
        <dbReference type="ChEBI" id="CHEBI:15378"/>
        <dbReference type="ChEBI" id="CHEBI:29108"/>
        <dbReference type="ChEBI" id="CHEBI:30616"/>
        <dbReference type="ChEBI" id="CHEBI:43474"/>
        <dbReference type="ChEBI" id="CHEBI:456216"/>
        <dbReference type="EC" id="7.2.2.10"/>
    </reaction>
</comment>
<dbReference type="SUPFAM" id="SSF81665">
    <property type="entry name" value="Calcium ATPase, transmembrane domain M"/>
    <property type="match status" value="1"/>
</dbReference>
<feature type="transmembrane region" description="Helical" evidence="14">
    <location>
        <begin position="1001"/>
        <end position="1021"/>
    </location>
</feature>
<keyword evidence="5" id="KW-0479">Metal-binding</keyword>
<evidence type="ECO:0000256" key="1">
    <source>
        <dbReference type="ARBA" id="ARBA00004127"/>
    </source>
</evidence>
<dbReference type="Pfam" id="PF00122">
    <property type="entry name" value="E1-E2_ATPase"/>
    <property type="match status" value="1"/>
</dbReference>
<feature type="transmembrane region" description="Helical" evidence="14">
    <location>
        <begin position="203"/>
        <end position="222"/>
    </location>
</feature>
<dbReference type="PROSITE" id="PS00154">
    <property type="entry name" value="ATPASE_E1_E2"/>
    <property type="match status" value="1"/>
</dbReference>
<feature type="transmembrane region" description="Helical" evidence="14">
    <location>
        <begin position="1033"/>
        <end position="1054"/>
    </location>
</feature>
<evidence type="ECO:0000256" key="13">
    <source>
        <dbReference type="ARBA" id="ARBA00023136"/>
    </source>
</evidence>
<feature type="transmembrane region" description="Helical" evidence="14">
    <location>
        <begin position="166"/>
        <end position="183"/>
    </location>
</feature>